<name>A0A0N5AYS0_9BILA</name>
<proteinExistence type="predicted"/>
<evidence type="ECO:0000313" key="1">
    <source>
        <dbReference type="Proteomes" id="UP000046393"/>
    </source>
</evidence>
<sequence length="66" mass="7189">MVEVTRKKDGLVSNFNVGTYNIDLKRVSTAVCVGQEINRLFVCVLISHNTGGDDDHFGMKGGEVFG</sequence>
<organism evidence="1 2">
    <name type="scientific">Syphacia muris</name>
    <dbReference type="NCBI Taxonomy" id="451379"/>
    <lineage>
        <taxon>Eukaryota</taxon>
        <taxon>Metazoa</taxon>
        <taxon>Ecdysozoa</taxon>
        <taxon>Nematoda</taxon>
        <taxon>Chromadorea</taxon>
        <taxon>Rhabditida</taxon>
        <taxon>Spirurina</taxon>
        <taxon>Oxyuridomorpha</taxon>
        <taxon>Oxyuroidea</taxon>
        <taxon>Oxyuridae</taxon>
        <taxon>Syphacia</taxon>
    </lineage>
</organism>
<reference evidence="2" key="1">
    <citation type="submission" date="2017-02" db="UniProtKB">
        <authorList>
            <consortium name="WormBaseParasite"/>
        </authorList>
    </citation>
    <scope>IDENTIFICATION</scope>
</reference>
<dbReference type="WBParaSite" id="SMUV_0001012001-mRNA-1">
    <property type="protein sequence ID" value="SMUV_0001012001-mRNA-1"/>
    <property type="gene ID" value="SMUV_0001012001"/>
</dbReference>
<protein>
    <submittedName>
        <fullName evidence="2">Transposase</fullName>
    </submittedName>
</protein>
<dbReference type="Proteomes" id="UP000046393">
    <property type="component" value="Unplaced"/>
</dbReference>
<accession>A0A0N5AYS0</accession>
<keyword evidence="1" id="KW-1185">Reference proteome</keyword>
<evidence type="ECO:0000313" key="2">
    <source>
        <dbReference type="WBParaSite" id="SMUV_0001012001-mRNA-1"/>
    </source>
</evidence>
<dbReference type="AlphaFoldDB" id="A0A0N5AYS0"/>